<dbReference type="AlphaFoldDB" id="A0A927RBY3"/>
<proteinExistence type="predicted"/>
<accession>A0A927RBY3</accession>
<dbReference type="Proteomes" id="UP000638648">
    <property type="component" value="Unassembled WGS sequence"/>
</dbReference>
<sequence>MHTGSWLGLRHQGQGIGTEMRAAVLRLAFDGLGAEHATSGAFEHNLRSSGVSRKLGYEPDGIHRRVVRDAMSVEHRLRLTRANWERHRTTAVTIEGLAPCLPLMGVTTG</sequence>
<evidence type="ECO:0000313" key="3">
    <source>
        <dbReference type="Proteomes" id="UP000638648"/>
    </source>
</evidence>
<dbReference type="EMBL" id="JADBEM010000001">
    <property type="protein sequence ID" value="MBE1609274.1"/>
    <property type="molecule type" value="Genomic_DNA"/>
</dbReference>
<dbReference type="InterPro" id="IPR016181">
    <property type="entry name" value="Acyl_CoA_acyltransferase"/>
</dbReference>
<feature type="domain" description="N-acetyltransferase" evidence="1">
    <location>
        <begin position="1"/>
        <end position="80"/>
    </location>
</feature>
<name>A0A927RBY3_9ACTN</name>
<evidence type="ECO:0000259" key="1">
    <source>
        <dbReference type="PROSITE" id="PS51186"/>
    </source>
</evidence>
<dbReference type="Pfam" id="PF13302">
    <property type="entry name" value="Acetyltransf_3"/>
    <property type="match status" value="1"/>
</dbReference>
<dbReference type="Gene3D" id="3.40.630.30">
    <property type="match status" value="1"/>
</dbReference>
<gene>
    <name evidence="2" type="ORF">HEB94_006122</name>
</gene>
<organism evidence="2 3">
    <name type="scientific">Actinopolymorpha pittospori</name>
    <dbReference type="NCBI Taxonomy" id="648752"/>
    <lineage>
        <taxon>Bacteria</taxon>
        <taxon>Bacillati</taxon>
        <taxon>Actinomycetota</taxon>
        <taxon>Actinomycetes</taxon>
        <taxon>Propionibacteriales</taxon>
        <taxon>Actinopolymorphaceae</taxon>
        <taxon>Actinopolymorpha</taxon>
    </lineage>
</organism>
<evidence type="ECO:0000313" key="2">
    <source>
        <dbReference type="EMBL" id="MBE1609274.1"/>
    </source>
</evidence>
<dbReference type="SUPFAM" id="SSF55729">
    <property type="entry name" value="Acyl-CoA N-acyltransferases (Nat)"/>
    <property type="match status" value="1"/>
</dbReference>
<dbReference type="PROSITE" id="PS51186">
    <property type="entry name" value="GNAT"/>
    <property type="match status" value="1"/>
</dbReference>
<keyword evidence="3" id="KW-1185">Reference proteome</keyword>
<reference evidence="2" key="1">
    <citation type="submission" date="2020-10" db="EMBL/GenBank/DDBJ databases">
        <title>Sequencing the genomes of 1000 actinobacteria strains.</title>
        <authorList>
            <person name="Klenk H.-P."/>
        </authorList>
    </citation>
    <scope>NUCLEOTIDE SEQUENCE</scope>
    <source>
        <strain evidence="2">DSM 45354</strain>
    </source>
</reference>
<dbReference type="RefSeq" id="WP_202896621.1">
    <property type="nucleotide sequence ID" value="NZ_BAABJL010000142.1"/>
</dbReference>
<dbReference type="GO" id="GO:0016747">
    <property type="term" value="F:acyltransferase activity, transferring groups other than amino-acyl groups"/>
    <property type="evidence" value="ECO:0007669"/>
    <property type="project" value="InterPro"/>
</dbReference>
<comment type="caution">
    <text evidence="2">The sequence shown here is derived from an EMBL/GenBank/DDBJ whole genome shotgun (WGS) entry which is preliminary data.</text>
</comment>
<dbReference type="InterPro" id="IPR000182">
    <property type="entry name" value="GNAT_dom"/>
</dbReference>
<protein>
    <submittedName>
        <fullName evidence="2">RimJ/RimL family protein N-acetyltransferase</fullName>
    </submittedName>
</protein>